<dbReference type="STRING" id="1754192.A0A1Y1XIA0"/>
<feature type="signal peptide" evidence="6">
    <location>
        <begin position="1"/>
        <end position="20"/>
    </location>
</feature>
<dbReference type="InterPro" id="IPR006059">
    <property type="entry name" value="SBP"/>
</dbReference>
<dbReference type="Pfam" id="PF13416">
    <property type="entry name" value="SBP_bac_8"/>
    <property type="match status" value="1"/>
</dbReference>
<dbReference type="EMBL" id="MCFG01000041">
    <property type="protein sequence ID" value="ORX85084.1"/>
    <property type="molecule type" value="Genomic_DNA"/>
</dbReference>
<sequence>MINYIILIILLIISIDIAKSVNINAIIFSECGAYYVFSDMVNDFNKYSKDNDLNININLNSITRANFTHAVEDYESLLDYLFKKKSNKYDLILFDSIYKLRFGPHLLNLKDRLPEEHVKMYMEGIANQTCIYNNKLIGTPIMVDANILYYNQDYLNKYNQTVPKTWDDLIKVGKYILDEEKKVNNTELIGYNGLFVDDEGGICSIYEFMYSFRNSINSPFPKIPSQEAVDALEKIKEIKNTISSDTYFKLNIDFSINSYIDKNILFMKIWNMPTLFTDYEFTYLPGNKEGVSGSVIGGYNIGINKYSTIKNQDAAITAFTYITSKYMQKKHVVMNNFMSPIPSLYEDEDICKTNDCEFYKNLQLIARPTSELYDYSVYTSRFREYVYEFLYGNKTALEALKNIEDLTKIYDISINSNEKSTGLIIFIIIIVVSIILIGSILYLFTNNYEEYFYTLPKGYWIVYLTGLLLIINNFYTDIGEISIVKCHLHSFIISIGSTMYIIPLLYYLIINFPENDAKMINWIHNHRYIFLSFFILFDIFINLLMLITPYVIEYENFNNNIYQTCNMTNTFGKIMIYLLNINKGIIILLIFLFIFMEWGLNNIYYYINIISISLYINIILYITFLVIKKTINFKNYTVFFSIRQIIHIFFVISNYIFIYVTRIVLVLMKISSKENADDIKINASKGNSIAGSNSLINSSNDDPLVFKISKKIINYHYKHSSNSDLTPNRSEKSSNINTSNSRI</sequence>
<keyword evidence="5" id="KW-0472">Membrane</keyword>
<dbReference type="Gene3D" id="3.40.190.10">
    <property type="entry name" value="Periplasmic binding protein-like II"/>
    <property type="match status" value="2"/>
</dbReference>
<reference evidence="7 8" key="1">
    <citation type="submission" date="2016-08" db="EMBL/GenBank/DDBJ databases">
        <title>A Parts List for Fungal Cellulosomes Revealed by Comparative Genomics.</title>
        <authorList>
            <consortium name="DOE Joint Genome Institute"/>
            <person name="Haitjema C.H."/>
            <person name="Gilmore S.P."/>
            <person name="Henske J.K."/>
            <person name="Solomon K.V."/>
            <person name="De Groot R."/>
            <person name="Kuo A."/>
            <person name="Mondo S.J."/>
            <person name="Salamov A.A."/>
            <person name="Labutti K."/>
            <person name="Zhao Z."/>
            <person name="Chiniquy J."/>
            <person name="Barry K."/>
            <person name="Brewer H.M."/>
            <person name="Purvine S.O."/>
            <person name="Wright A.T."/>
            <person name="Boxma B."/>
            <person name="Van Alen T."/>
            <person name="Hackstein J.H."/>
            <person name="Baker S.E."/>
            <person name="Grigoriev I.V."/>
            <person name="O'Malley M.A."/>
        </authorList>
    </citation>
    <scope>NUCLEOTIDE SEQUENCE [LARGE SCALE GENOMIC DNA]</scope>
    <source>
        <strain evidence="7 8">S4</strain>
    </source>
</reference>
<feature type="region of interest" description="Disordered" evidence="4">
    <location>
        <begin position="720"/>
        <end position="743"/>
    </location>
</feature>
<dbReference type="AlphaFoldDB" id="A0A1Y1XIA0"/>
<name>A0A1Y1XIA0_9FUNG</name>
<dbReference type="OrthoDB" id="2157358at2759"/>
<feature type="transmembrane region" description="Helical" evidence="5">
    <location>
        <begin position="487"/>
        <end position="508"/>
    </location>
</feature>
<accession>A0A1Y1XIA0</accession>
<keyword evidence="3 6" id="KW-0732">Signal</keyword>
<feature type="transmembrane region" description="Helical" evidence="5">
    <location>
        <begin position="603"/>
        <end position="624"/>
    </location>
</feature>
<feature type="transmembrane region" description="Helical" evidence="5">
    <location>
        <begin position="574"/>
        <end position="596"/>
    </location>
</feature>
<feature type="chain" id="PRO_5012869768" evidence="6">
    <location>
        <begin position="21"/>
        <end position="743"/>
    </location>
</feature>
<gene>
    <name evidence="7" type="ORF">BCR32DRAFT_305510</name>
</gene>
<evidence type="ECO:0000313" key="8">
    <source>
        <dbReference type="Proteomes" id="UP000193944"/>
    </source>
</evidence>
<keyword evidence="5" id="KW-1133">Transmembrane helix</keyword>
<dbReference type="PANTHER" id="PTHR43649">
    <property type="entry name" value="ARABINOSE-BINDING PROTEIN-RELATED"/>
    <property type="match status" value="1"/>
</dbReference>
<dbReference type="InterPro" id="IPR050490">
    <property type="entry name" value="Bact_solute-bd_prot1"/>
</dbReference>
<protein>
    <submittedName>
        <fullName evidence="7">Periplasmic binding protein-like II</fullName>
    </submittedName>
</protein>
<evidence type="ECO:0000256" key="6">
    <source>
        <dbReference type="SAM" id="SignalP"/>
    </source>
</evidence>
<feature type="transmembrane region" description="Helical" evidence="5">
    <location>
        <begin position="423"/>
        <end position="445"/>
    </location>
</feature>
<feature type="transmembrane region" description="Helical" evidence="5">
    <location>
        <begin position="528"/>
        <end position="552"/>
    </location>
</feature>
<evidence type="ECO:0000256" key="1">
    <source>
        <dbReference type="ARBA" id="ARBA00008520"/>
    </source>
</evidence>
<organism evidence="7 8">
    <name type="scientific">Anaeromyces robustus</name>
    <dbReference type="NCBI Taxonomy" id="1754192"/>
    <lineage>
        <taxon>Eukaryota</taxon>
        <taxon>Fungi</taxon>
        <taxon>Fungi incertae sedis</taxon>
        <taxon>Chytridiomycota</taxon>
        <taxon>Chytridiomycota incertae sedis</taxon>
        <taxon>Neocallimastigomycetes</taxon>
        <taxon>Neocallimastigales</taxon>
        <taxon>Neocallimastigaceae</taxon>
        <taxon>Anaeromyces</taxon>
    </lineage>
</organism>
<keyword evidence="2" id="KW-0813">Transport</keyword>
<evidence type="ECO:0000256" key="2">
    <source>
        <dbReference type="ARBA" id="ARBA00022448"/>
    </source>
</evidence>
<dbReference type="PANTHER" id="PTHR43649:SF34">
    <property type="entry name" value="ABC TRANSPORTER PERIPLASMIC-BINDING PROTEIN YCJN-RELATED"/>
    <property type="match status" value="1"/>
</dbReference>
<evidence type="ECO:0000256" key="4">
    <source>
        <dbReference type="SAM" id="MobiDB-lite"/>
    </source>
</evidence>
<keyword evidence="8" id="KW-1185">Reference proteome</keyword>
<reference evidence="7 8" key="2">
    <citation type="submission" date="2016-08" db="EMBL/GenBank/DDBJ databases">
        <title>Pervasive Adenine N6-methylation of Active Genes in Fungi.</title>
        <authorList>
            <consortium name="DOE Joint Genome Institute"/>
            <person name="Mondo S.J."/>
            <person name="Dannebaum R.O."/>
            <person name="Kuo R.C."/>
            <person name="Labutti K."/>
            <person name="Haridas S."/>
            <person name="Kuo A."/>
            <person name="Salamov A."/>
            <person name="Ahrendt S.R."/>
            <person name="Lipzen A."/>
            <person name="Sullivan W."/>
            <person name="Andreopoulos W.B."/>
            <person name="Clum A."/>
            <person name="Lindquist E."/>
            <person name="Daum C."/>
            <person name="Ramamoorthy G.K."/>
            <person name="Gryganskyi A."/>
            <person name="Culley D."/>
            <person name="Magnuson J.K."/>
            <person name="James T.Y."/>
            <person name="O'Malley M.A."/>
            <person name="Stajich J.E."/>
            <person name="Spatafora J.W."/>
            <person name="Visel A."/>
            <person name="Grigoriev I.V."/>
        </authorList>
    </citation>
    <scope>NUCLEOTIDE SEQUENCE [LARGE SCALE GENOMIC DNA]</scope>
    <source>
        <strain evidence="7 8">S4</strain>
    </source>
</reference>
<evidence type="ECO:0000256" key="3">
    <source>
        <dbReference type="ARBA" id="ARBA00022729"/>
    </source>
</evidence>
<comment type="caution">
    <text evidence="7">The sequence shown here is derived from an EMBL/GenBank/DDBJ whole genome shotgun (WGS) entry which is preliminary data.</text>
</comment>
<feature type="transmembrane region" description="Helical" evidence="5">
    <location>
        <begin position="457"/>
        <end position="475"/>
    </location>
</feature>
<evidence type="ECO:0000256" key="5">
    <source>
        <dbReference type="SAM" id="Phobius"/>
    </source>
</evidence>
<comment type="similarity">
    <text evidence="1">Belongs to the bacterial solute-binding protein 1 family.</text>
</comment>
<dbReference type="Proteomes" id="UP000193944">
    <property type="component" value="Unassembled WGS sequence"/>
</dbReference>
<dbReference type="SUPFAM" id="SSF53850">
    <property type="entry name" value="Periplasmic binding protein-like II"/>
    <property type="match status" value="1"/>
</dbReference>
<evidence type="ECO:0000313" key="7">
    <source>
        <dbReference type="EMBL" id="ORX85084.1"/>
    </source>
</evidence>
<proteinExistence type="inferred from homology"/>
<keyword evidence="5" id="KW-0812">Transmembrane</keyword>
<feature type="transmembrane region" description="Helical" evidence="5">
    <location>
        <begin position="644"/>
        <end position="665"/>
    </location>
</feature>